<dbReference type="InterPro" id="IPR005135">
    <property type="entry name" value="Endo/exonuclease/phosphatase"/>
</dbReference>
<dbReference type="GO" id="GO:0071897">
    <property type="term" value="P:DNA biosynthetic process"/>
    <property type="evidence" value="ECO:0007669"/>
    <property type="project" value="UniProtKB-ARBA"/>
</dbReference>
<dbReference type="PANTHER" id="PTHR47510:SF3">
    <property type="entry name" value="ENDO_EXONUCLEASE_PHOSPHATASE DOMAIN-CONTAINING PROTEIN"/>
    <property type="match status" value="1"/>
</dbReference>
<evidence type="ECO:0000313" key="4">
    <source>
        <dbReference type="Proteomes" id="UP001231518"/>
    </source>
</evidence>
<evidence type="ECO:0000259" key="2">
    <source>
        <dbReference type="PROSITE" id="PS50878"/>
    </source>
</evidence>
<organism evidence="3 4">
    <name type="scientific">Mythimna separata</name>
    <name type="common">Oriental armyworm</name>
    <name type="synonym">Pseudaletia separata</name>
    <dbReference type="NCBI Taxonomy" id="271217"/>
    <lineage>
        <taxon>Eukaryota</taxon>
        <taxon>Metazoa</taxon>
        <taxon>Ecdysozoa</taxon>
        <taxon>Arthropoda</taxon>
        <taxon>Hexapoda</taxon>
        <taxon>Insecta</taxon>
        <taxon>Pterygota</taxon>
        <taxon>Neoptera</taxon>
        <taxon>Endopterygota</taxon>
        <taxon>Lepidoptera</taxon>
        <taxon>Glossata</taxon>
        <taxon>Ditrysia</taxon>
        <taxon>Noctuoidea</taxon>
        <taxon>Noctuidae</taxon>
        <taxon>Noctuinae</taxon>
        <taxon>Hadenini</taxon>
        <taxon>Mythimna</taxon>
    </lineage>
</organism>
<protein>
    <recommendedName>
        <fullName evidence="2">Reverse transcriptase domain-containing protein</fullName>
    </recommendedName>
</protein>
<dbReference type="PROSITE" id="PS50878">
    <property type="entry name" value="RT_POL"/>
    <property type="match status" value="1"/>
</dbReference>
<dbReference type="Proteomes" id="UP001231518">
    <property type="component" value="Chromosome 20"/>
</dbReference>
<dbReference type="EMBL" id="JARGEI010000011">
    <property type="protein sequence ID" value="KAJ8723781.1"/>
    <property type="molecule type" value="Genomic_DNA"/>
</dbReference>
<dbReference type="InterPro" id="IPR043502">
    <property type="entry name" value="DNA/RNA_pol_sf"/>
</dbReference>
<keyword evidence="4" id="KW-1185">Reference proteome</keyword>
<dbReference type="GO" id="GO:0003824">
    <property type="term" value="F:catalytic activity"/>
    <property type="evidence" value="ECO:0007669"/>
    <property type="project" value="InterPro"/>
</dbReference>
<keyword evidence="1" id="KW-0175">Coiled coil</keyword>
<feature type="domain" description="Reverse transcriptase" evidence="2">
    <location>
        <begin position="446"/>
        <end position="735"/>
    </location>
</feature>
<proteinExistence type="predicted"/>
<evidence type="ECO:0000313" key="3">
    <source>
        <dbReference type="EMBL" id="KAJ8723781.1"/>
    </source>
</evidence>
<dbReference type="SUPFAM" id="SSF56219">
    <property type="entry name" value="DNase I-like"/>
    <property type="match status" value="1"/>
</dbReference>
<name>A0AAD8DU22_MYTSE</name>
<evidence type="ECO:0000256" key="1">
    <source>
        <dbReference type="SAM" id="Coils"/>
    </source>
</evidence>
<dbReference type="Pfam" id="PF03372">
    <property type="entry name" value="Exo_endo_phos"/>
    <property type="match status" value="1"/>
</dbReference>
<dbReference type="InterPro" id="IPR000477">
    <property type="entry name" value="RT_dom"/>
</dbReference>
<dbReference type="Gene3D" id="3.60.10.10">
    <property type="entry name" value="Endonuclease/exonuclease/phosphatase"/>
    <property type="match status" value="1"/>
</dbReference>
<accession>A0AAD8DU22</accession>
<reference evidence="3" key="1">
    <citation type="submission" date="2023-03" db="EMBL/GenBank/DDBJ databases">
        <title>Chromosome-level genomes of two armyworms, Mythimna separata and Mythimna loreyi, provide insights into the biosynthesis and reception of sex pheromones.</title>
        <authorList>
            <person name="Zhao H."/>
        </authorList>
    </citation>
    <scope>NUCLEOTIDE SEQUENCE</scope>
    <source>
        <strain evidence="3">BeijingLab</strain>
        <tissue evidence="3">Pupa</tissue>
    </source>
</reference>
<gene>
    <name evidence="3" type="ORF">PYW07_007761</name>
</gene>
<dbReference type="AlphaFoldDB" id="A0AAD8DU22"/>
<dbReference type="PANTHER" id="PTHR47510">
    <property type="entry name" value="REVERSE TRANSCRIPTASE DOMAIN-CONTAINING PROTEIN"/>
    <property type="match status" value="1"/>
</dbReference>
<dbReference type="CDD" id="cd01650">
    <property type="entry name" value="RT_nLTR_like"/>
    <property type="match status" value="1"/>
</dbReference>
<sequence length="929" mass="106210">MTMLTRSQTEWDIIALTECWLPCTHYIPALDGYTHFQTMNNKSQNEGVVVYYKNTFSISIVEPSITDCNCLSITVNKDTVVLVMYRPPGYRNINNFVLSLDLYLQTLSNFANIILIGDLNIDISDNNSDSNSLCYLNLLASHGMLPAYTIPTHGKTCLDHVFLKTRRLASCYVVETAITDHEAVILIMELSKAITNSRKTIKRINYDKIDVDISNLNFSDIFSATEVNVAVSLFTSKLKQIILDNTQTVKTSNRKRLNKPWITIGLLRCMRNRDNLHRKAKGNPENQVIAETYKRYRNFCNALLKKVKNEYEKTEIESAAKLNNKKLWNAIQNVTRTSKSKNESMKLIDYRNPVSSTNDINRFFASIGKNLAEKCNPIVKNYSSPLPPLKYHTQSLVLLPSDPEEIESIILNLKNDCAVGRDGISTAFIKRYRHILIPPITFICNLALSSGEFPNGWKLAEVHPIYKSGDGACVGNYRPISILPTLSKILERLMNKRLVNYLEKHNLLSSQQFGFRSRRSTSDAIHQLTDFVSSNLDKNNKVIVIFMDLAKAFDTVSVPLLIKKLERLGVRDAQLNLFSDYLRSRFQRVRVGEWTSDDLPIVHGVPQGSILGPTLFLTYINDLCDLIMESGRIVTFADDTALLFEGKTWEEVYSRAQRGFDLVRNWLTSNKLTLNVEKTKYITFSIKPTVIPDQIRRCGSSVIKAHLDSCGTHSAVCSCPNLQRTDSIRYLGVIIDSALSFQSHINLLVSRVRKLIFIFRSLRQVADSDIIKMVYFALCQSVITYCITIWGGANKTYMLRLERAQRAVLKVGNFLPFLHPTKDLYALTGVLTVRQLYVLNVILRKHSQLNYNPTAFQSKRRKYEVCPRVKTHTKFARHHYMFLSIYLYTKINKVLTLYPLSKQSCKAKLVKWLQRLDYDSTEQLLMILS</sequence>
<comment type="caution">
    <text evidence="3">The sequence shown here is derived from an EMBL/GenBank/DDBJ whole genome shotgun (WGS) entry which is preliminary data.</text>
</comment>
<dbReference type="SUPFAM" id="SSF56672">
    <property type="entry name" value="DNA/RNA polymerases"/>
    <property type="match status" value="1"/>
</dbReference>
<dbReference type="Pfam" id="PF00078">
    <property type="entry name" value="RVT_1"/>
    <property type="match status" value="1"/>
</dbReference>
<feature type="coiled-coil region" evidence="1">
    <location>
        <begin position="297"/>
        <end position="324"/>
    </location>
</feature>
<dbReference type="InterPro" id="IPR036691">
    <property type="entry name" value="Endo/exonu/phosph_ase_sf"/>
</dbReference>